<proteinExistence type="predicted"/>
<evidence type="ECO:0000313" key="1">
    <source>
        <dbReference type="EMBL" id="EGI63067.1"/>
    </source>
</evidence>
<gene>
    <name evidence="1" type="ORF">G5I_08513</name>
</gene>
<dbReference type="InParanoid" id="F4WRR0"/>
<organism evidence="2">
    <name type="scientific">Acromyrmex echinatior</name>
    <name type="common">Panamanian leafcutter ant</name>
    <name type="synonym">Acromyrmex octospinosus echinatior</name>
    <dbReference type="NCBI Taxonomy" id="103372"/>
    <lineage>
        <taxon>Eukaryota</taxon>
        <taxon>Metazoa</taxon>
        <taxon>Ecdysozoa</taxon>
        <taxon>Arthropoda</taxon>
        <taxon>Hexapoda</taxon>
        <taxon>Insecta</taxon>
        <taxon>Pterygota</taxon>
        <taxon>Neoptera</taxon>
        <taxon>Endopterygota</taxon>
        <taxon>Hymenoptera</taxon>
        <taxon>Apocrita</taxon>
        <taxon>Aculeata</taxon>
        <taxon>Formicoidea</taxon>
        <taxon>Formicidae</taxon>
        <taxon>Myrmicinae</taxon>
        <taxon>Acromyrmex</taxon>
    </lineage>
</organism>
<accession>F4WRR0</accession>
<sequence length="123" mass="13455">MRCGPTEAAIKRDADTVAEYERANWQSVTASVGDEETEVHRRRRDWARRGITDVDMVALGKQTDCEIQSIDMEVDSGRVARDGNVSIPRKQVLNASVTACSSSIGCAAANGDRDGTRGENQRK</sequence>
<protein>
    <submittedName>
        <fullName evidence="1">Uncharacterized protein</fullName>
    </submittedName>
</protein>
<reference evidence="1" key="1">
    <citation type="submission" date="2011-02" db="EMBL/GenBank/DDBJ databases">
        <title>The genome of the leaf-cutting ant Acromyrmex echinatior suggests key adaptations to social evolution and fungus farming.</title>
        <authorList>
            <person name="Nygaard S."/>
            <person name="Zhang G."/>
        </authorList>
    </citation>
    <scope>NUCLEOTIDE SEQUENCE</scope>
</reference>
<keyword evidence="2" id="KW-1185">Reference proteome</keyword>
<dbReference type="EMBL" id="GL888292">
    <property type="protein sequence ID" value="EGI63067.1"/>
    <property type="molecule type" value="Genomic_DNA"/>
</dbReference>
<dbReference type="AlphaFoldDB" id="F4WRR0"/>
<dbReference type="Proteomes" id="UP000007755">
    <property type="component" value="Unassembled WGS sequence"/>
</dbReference>
<evidence type="ECO:0000313" key="2">
    <source>
        <dbReference type="Proteomes" id="UP000007755"/>
    </source>
</evidence>
<name>F4WRR0_ACREC</name>